<dbReference type="Proteomes" id="UP001203852">
    <property type="component" value="Unassembled WGS sequence"/>
</dbReference>
<name>A0AAN6IAE5_9EURO</name>
<proteinExistence type="predicted"/>
<keyword evidence="3" id="KW-1185">Reference proteome</keyword>
<feature type="compositionally biased region" description="Basic and acidic residues" evidence="1">
    <location>
        <begin position="302"/>
        <end position="316"/>
    </location>
</feature>
<protein>
    <submittedName>
        <fullName evidence="2">Uncharacterized protein</fullName>
    </submittedName>
</protein>
<dbReference type="EMBL" id="MU404359">
    <property type="protein sequence ID" value="KAI1609715.1"/>
    <property type="molecule type" value="Genomic_DNA"/>
</dbReference>
<gene>
    <name evidence="2" type="ORF">EDD36DRAFT_54949</name>
</gene>
<evidence type="ECO:0000313" key="3">
    <source>
        <dbReference type="Proteomes" id="UP001203852"/>
    </source>
</evidence>
<organism evidence="2 3">
    <name type="scientific">Exophiala viscosa</name>
    <dbReference type="NCBI Taxonomy" id="2486360"/>
    <lineage>
        <taxon>Eukaryota</taxon>
        <taxon>Fungi</taxon>
        <taxon>Dikarya</taxon>
        <taxon>Ascomycota</taxon>
        <taxon>Pezizomycotina</taxon>
        <taxon>Eurotiomycetes</taxon>
        <taxon>Chaetothyriomycetidae</taxon>
        <taxon>Chaetothyriales</taxon>
        <taxon>Herpotrichiellaceae</taxon>
        <taxon>Exophiala</taxon>
    </lineage>
</organism>
<sequence>MKMLSRANVPTVEAGSFPVQRPQFVPQTAPPALLTPNDSASQIGSQQEDPKTRDQAGAFPQVASTTRHLQSAVPARPAMGPPASRPSTMDAMQYRPLKESSTFGLPQTRQNLAPRSNVSLSTATTLVNSKVNFTVQDNSAAHHAYGNAMNMQHELGRPGTNTIKHPTTNPVDMQDDMQDPGLGLPPKRTLPFRRSDSTADEYLASAVATEATSINEKNELGHLPAASEKQEVIVDPVCSPQAKGKRKRAPAKTSTAKKPRATNTRKKAGNKAAEDNQPIPTVEDLLKQPDRPLFQRMVHQNAETKHLEISDSEPRSTRRAGGSMGSPSLGAPSRRVTRSASRALVPIQDQSIVQNGTDTDRTKGFPCTPADQMIVPVMPGSPEAQHSCNAPSPQDRPPRSGQDIPQSSFACADLKPMAEQPDVPIHQVMPAPDGLHADADIAGEFQRLQAWANQPDGVRSAALKSYFCRLIMDESFGRVCKSLDSWWETEIMKGKIERRH</sequence>
<feature type="region of interest" description="Disordered" evidence="1">
    <location>
        <begin position="234"/>
        <end position="281"/>
    </location>
</feature>
<feature type="compositionally biased region" description="Basic residues" evidence="1">
    <location>
        <begin position="243"/>
        <end position="269"/>
    </location>
</feature>
<comment type="caution">
    <text evidence="2">The sequence shown here is derived from an EMBL/GenBank/DDBJ whole genome shotgun (WGS) entry which is preliminary data.</text>
</comment>
<dbReference type="AlphaFoldDB" id="A0AAN6IAE5"/>
<accession>A0AAN6IAE5</accession>
<feature type="compositionally biased region" description="Polar residues" evidence="1">
    <location>
        <begin position="36"/>
        <end position="47"/>
    </location>
</feature>
<feature type="region of interest" description="Disordered" evidence="1">
    <location>
        <begin position="376"/>
        <end position="407"/>
    </location>
</feature>
<feature type="region of interest" description="Disordered" evidence="1">
    <location>
        <begin position="1"/>
        <end position="89"/>
    </location>
</feature>
<evidence type="ECO:0000256" key="1">
    <source>
        <dbReference type="SAM" id="MobiDB-lite"/>
    </source>
</evidence>
<evidence type="ECO:0000313" key="2">
    <source>
        <dbReference type="EMBL" id="KAI1609715.1"/>
    </source>
</evidence>
<feature type="region of interest" description="Disordered" evidence="1">
    <location>
        <begin position="301"/>
        <end position="345"/>
    </location>
</feature>
<reference evidence="2" key="1">
    <citation type="journal article" date="2022" name="bioRxiv">
        <title>Deciphering the potential niche of two novel black yeast fungi from a biological soil crust based on their genomes, phenotypes, and melanin regulation.</title>
        <authorList>
            <consortium name="DOE Joint Genome Institute"/>
            <person name="Carr E.C."/>
            <person name="Barton Q."/>
            <person name="Grambo S."/>
            <person name="Sullivan M."/>
            <person name="Renfro C.M."/>
            <person name="Kuo A."/>
            <person name="Pangilinan J."/>
            <person name="Lipzen A."/>
            <person name="Keymanesh K."/>
            <person name="Savage E."/>
            <person name="Barry K."/>
            <person name="Grigoriev I.V."/>
            <person name="Riekhof W.R."/>
            <person name="Harris S.S."/>
        </authorList>
    </citation>
    <scope>NUCLEOTIDE SEQUENCE</scope>
    <source>
        <strain evidence="2">JF 03-4F</strain>
    </source>
</reference>